<dbReference type="EMBL" id="QLLR01000002">
    <property type="protein sequence ID" value="RAJ35467.1"/>
    <property type="molecule type" value="Genomic_DNA"/>
</dbReference>
<dbReference type="Pfam" id="PF02687">
    <property type="entry name" value="FtsX"/>
    <property type="match status" value="2"/>
</dbReference>
<feature type="transmembrane region" description="Helical" evidence="6">
    <location>
        <begin position="420"/>
        <end position="440"/>
    </location>
</feature>
<dbReference type="GO" id="GO:0022857">
    <property type="term" value="F:transmembrane transporter activity"/>
    <property type="evidence" value="ECO:0007669"/>
    <property type="project" value="TreeGrafter"/>
</dbReference>
<evidence type="ECO:0000313" key="10">
    <source>
        <dbReference type="Proteomes" id="UP000249754"/>
    </source>
</evidence>
<keyword evidence="4 6" id="KW-1133">Transmembrane helix</keyword>
<dbReference type="PROSITE" id="PS51257">
    <property type="entry name" value="PROKAR_LIPOPROTEIN"/>
    <property type="match status" value="1"/>
</dbReference>
<dbReference type="InterPro" id="IPR025857">
    <property type="entry name" value="MacB_PCD"/>
</dbReference>
<dbReference type="STRING" id="188932.AY601_0848"/>
<organism evidence="9 10">
    <name type="scientific">Pedobacter cryoconitis</name>
    <dbReference type="NCBI Taxonomy" id="188932"/>
    <lineage>
        <taxon>Bacteria</taxon>
        <taxon>Pseudomonadati</taxon>
        <taxon>Bacteroidota</taxon>
        <taxon>Sphingobacteriia</taxon>
        <taxon>Sphingobacteriales</taxon>
        <taxon>Sphingobacteriaceae</taxon>
        <taxon>Pedobacter</taxon>
    </lineage>
</organism>
<keyword evidence="3 6" id="KW-0812">Transmembrane</keyword>
<gene>
    <name evidence="9" type="ORF">LY11_00710</name>
</gene>
<evidence type="ECO:0000256" key="1">
    <source>
        <dbReference type="ARBA" id="ARBA00004651"/>
    </source>
</evidence>
<accession>A0A327TC37</accession>
<dbReference type="Proteomes" id="UP000249754">
    <property type="component" value="Unassembled WGS sequence"/>
</dbReference>
<dbReference type="PANTHER" id="PTHR30572:SF18">
    <property type="entry name" value="ABC-TYPE MACROLIDE FAMILY EXPORT SYSTEM PERMEASE COMPONENT 2"/>
    <property type="match status" value="1"/>
</dbReference>
<reference evidence="9 10" key="1">
    <citation type="submission" date="2018-06" db="EMBL/GenBank/DDBJ databases">
        <title>Genomic Encyclopedia of Archaeal and Bacterial Type Strains, Phase II (KMG-II): from individual species to whole genera.</title>
        <authorList>
            <person name="Goeker M."/>
        </authorList>
    </citation>
    <scope>NUCLEOTIDE SEQUENCE [LARGE SCALE GENOMIC DNA]</scope>
    <source>
        <strain evidence="9 10">DSM 14825</strain>
    </source>
</reference>
<feature type="domain" description="ABC3 transporter permease C-terminal" evidence="7">
    <location>
        <begin position="284"/>
        <end position="400"/>
    </location>
</feature>
<feature type="domain" description="MacB-like periplasmic core" evidence="8">
    <location>
        <begin position="504"/>
        <end position="629"/>
    </location>
</feature>
<dbReference type="AlphaFoldDB" id="A0A327TC37"/>
<dbReference type="RefSeq" id="WP_111632348.1">
    <property type="nucleotide sequence ID" value="NZ_QLLR01000002.1"/>
</dbReference>
<dbReference type="PANTHER" id="PTHR30572">
    <property type="entry name" value="MEMBRANE COMPONENT OF TRANSPORTER-RELATED"/>
    <property type="match status" value="1"/>
</dbReference>
<feature type="domain" description="ABC3 transporter permease C-terminal" evidence="7">
    <location>
        <begin position="668"/>
        <end position="780"/>
    </location>
</feature>
<evidence type="ECO:0000256" key="4">
    <source>
        <dbReference type="ARBA" id="ARBA00022989"/>
    </source>
</evidence>
<dbReference type="InterPro" id="IPR050250">
    <property type="entry name" value="Macrolide_Exporter_MacB"/>
</dbReference>
<protein>
    <submittedName>
        <fullName evidence="9">ABC-type antimicrobial peptide transport system permease subunit</fullName>
    </submittedName>
</protein>
<dbReference type="InterPro" id="IPR003838">
    <property type="entry name" value="ABC3_permease_C"/>
</dbReference>
<sequence length="787" mass="88444">MFKLNFKIALRNLWKNKVFTFINIGGLAIGLASCLILLLYVAYEMSYDKQFTQREKTYIAIDNITANGQITSWSWTPAPMAREIRDKIPGVAYTSHYNPAGRTLISYKQNNFKKAATYAEPSFLKILDYKFIKGNPASALQQVNTVILTETLAKSLFGSEDPINKIVKLGNTENLKVEAVIEDIPMNNSIRFDYLLPWALNKKHNPSLKESNWKSNVCMTLVQLKDNQSLDQVNSQMKGIYKRNRPISSSEAFLHPVSKMHLYDKFENGKSTGGKIDQLRIFLMLAFSILLIACVNFMNLSTARSEKRAKEVGVRKAIGSSRKSLISQFMLESMLLAFIGMLIAFTLLEISLPYFNGLLHIELTIDYKDWKFWSALVSLALLTGFVAGSYPAFYLSSFEPVKVLKGFNVAGNSSLSIRKILVVFQFVFAACLIICTAVIYQQLNYVRNKPIGYNKAGLIDIAVEGKLRTKSQLLLIKDQLLKSGAVTEVTYFSQPLDQGGNNTSDFSWAGKKPNDVFVFNYRQTGYDFTKTTGAKILSGRDFSPEFKDSATIILNQAAVKIIGLKNPVGSIIHYEKRPLTVIGVMEDMVMESPYKSAEPMAISYNMEEIYTLIARLNPNENISNSVNKIDHIVKMMNPDFPVERHFVDESFELKFQNEKLLGTLSNWFGGFAIFISCLGLLGLALFMAEQRKREISIRKVLGASNLNIITLLNKDFIKLVAIGNLIAFPVAYLLINNWLDSYSFRVSISILPFAIAIGLSLIITILTVSLQSIKVVKSNPVDALKYE</sequence>
<evidence type="ECO:0000259" key="7">
    <source>
        <dbReference type="Pfam" id="PF02687"/>
    </source>
</evidence>
<evidence type="ECO:0000256" key="3">
    <source>
        <dbReference type="ARBA" id="ARBA00022692"/>
    </source>
</evidence>
<evidence type="ECO:0000313" key="9">
    <source>
        <dbReference type="EMBL" id="RAJ35467.1"/>
    </source>
</evidence>
<feature type="transmembrane region" description="Helical" evidence="6">
    <location>
        <begin position="716"/>
        <end position="735"/>
    </location>
</feature>
<feature type="transmembrane region" description="Helical" evidence="6">
    <location>
        <begin position="281"/>
        <end position="300"/>
    </location>
</feature>
<feature type="transmembrane region" description="Helical" evidence="6">
    <location>
        <begin position="667"/>
        <end position="688"/>
    </location>
</feature>
<evidence type="ECO:0000259" key="8">
    <source>
        <dbReference type="Pfam" id="PF12704"/>
    </source>
</evidence>
<comment type="subcellular location">
    <subcellularLocation>
        <location evidence="1">Cell membrane</location>
        <topology evidence="1">Multi-pass membrane protein</topology>
    </subcellularLocation>
</comment>
<feature type="domain" description="MacB-like periplasmic core" evidence="8">
    <location>
        <begin position="20"/>
        <end position="238"/>
    </location>
</feature>
<feature type="transmembrane region" description="Helical" evidence="6">
    <location>
        <begin position="21"/>
        <end position="43"/>
    </location>
</feature>
<name>A0A327TC37_9SPHI</name>
<comment type="caution">
    <text evidence="9">The sequence shown here is derived from an EMBL/GenBank/DDBJ whole genome shotgun (WGS) entry which is preliminary data.</text>
</comment>
<dbReference type="Pfam" id="PF12704">
    <property type="entry name" value="MacB_PCD"/>
    <property type="match status" value="2"/>
</dbReference>
<evidence type="ECO:0000256" key="2">
    <source>
        <dbReference type="ARBA" id="ARBA00022475"/>
    </source>
</evidence>
<evidence type="ECO:0000256" key="5">
    <source>
        <dbReference type="ARBA" id="ARBA00023136"/>
    </source>
</evidence>
<dbReference type="GO" id="GO:0005886">
    <property type="term" value="C:plasma membrane"/>
    <property type="evidence" value="ECO:0007669"/>
    <property type="project" value="UniProtKB-SubCell"/>
</dbReference>
<feature type="transmembrane region" description="Helical" evidence="6">
    <location>
        <begin position="747"/>
        <end position="768"/>
    </location>
</feature>
<feature type="transmembrane region" description="Helical" evidence="6">
    <location>
        <begin position="372"/>
        <end position="395"/>
    </location>
</feature>
<evidence type="ECO:0000256" key="6">
    <source>
        <dbReference type="SAM" id="Phobius"/>
    </source>
</evidence>
<dbReference type="OrthoDB" id="1451596at2"/>
<keyword evidence="5 6" id="KW-0472">Membrane</keyword>
<feature type="transmembrane region" description="Helical" evidence="6">
    <location>
        <begin position="329"/>
        <end position="352"/>
    </location>
</feature>
<keyword evidence="2" id="KW-1003">Cell membrane</keyword>
<proteinExistence type="predicted"/>